<evidence type="ECO:0000256" key="8">
    <source>
        <dbReference type="ARBA" id="ARBA00022777"/>
    </source>
</evidence>
<dbReference type="InterPro" id="IPR003594">
    <property type="entry name" value="HATPase_dom"/>
</dbReference>
<evidence type="ECO:0000313" key="14">
    <source>
        <dbReference type="EMBL" id="RUO59194.1"/>
    </source>
</evidence>
<keyword evidence="11" id="KW-0472">Membrane</keyword>
<evidence type="ECO:0000256" key="4">
    <source>
        <dbReference type="ARBA" id="ARBA00022475"/>
    </source>
</evidence>
<keyword evidence="15" id="KW-1185">Reference proteome</keyword>
<dbReference type="PRINTS" id="PR00344">
    <property type="entry name" value="BCTRLSENSOR"/>
</dbReference>
<keyword evidence="11" id="KW-1133">Transmembrane helix</keyword>
<dbReference type="GO" id="GO:0005524">
    <property type="term" value="F:ATP binding"/>
    <property type="evidence" value="ECO:0007669"/>
    <property type="project" value="UniProtKB-KW"/>
</dbReference>
<dbReference type="Gene3D" id="6.10.340.10">
    <property type="match status" value="1"/>
</dbReference>
<dbReference type="SMART" id="SM00387">
    <property type="entry name" value="HATPase_c"/>
    <property type="match status" value="1"/>
</dbReference>
<evidence type="ECO:0000256" key="1">
    <source>
        <dbReference type="ARBA" id="ARBA00000085"/>
    </source>
</evidence>
<dbReference type="SMART" id="SM00304">
    <property type="entry name" value="HAMP"/>
    <property type="match status" value="1"/>
</dbReference>
<dbReference type="InterPro" id="IPR003660">
    <property type="entry name" value="HAMP_dom"/>
</dbReference>
<dbReference type="Pfam" id="PF00512">
    <property type="entry name" value="HisKA"/>
    <property type="match status" value="1"/>
</dbReference>
<accession>A0A432YDX8</accession>
<keyword evidence="8 14" id="KW-0418">Kinase</keyword>
<keyword evidence="4" id="KW-1003">Cell membrane</keyword>
<keyword evidence="9" id="KW-0067">ATP-binding</keyword>
<dbReference type="InterPro" id="IPR050980">
    <property type="entry name" value="2C_sensor_his_kinase"/>
</dbReference>
<dbReference type="PROSITE" id="PS50109">
    <property type="entry name" value="HIS_KIN"/>
    <property type="match status" value="1"/>
</dbReference>
<evidence type="ECO:0000259" key="13">
    <source>
        <dbReference type="PROSITE" id="PS50885"/>
    </source>
</evidence>
<dbReference type="SUPFAM" id="SSF55874">
    <property type="entry name" value="ATPase domain of HSP90 chaperone/DNA topoisomerase II/histidine kinase"/>
    <property type="match status" value="1"/>
</dbReference>
<gene>
    <name evidence="14" type="ORF">CWI76_09175</name>
</gene>
<dbReference type="OrthoDB" id="9804645at2"/>
<keyword evidence="11" id="KW-0812">Transmembrane</keyword>
<dbReference type="InterPro" id="IPR003661">
    <property type="entry name" value="HisK_dim/P_dom"/>
</dbReference>
<dbReference type="Proteomes" id="UP000288127">
    <property type="component" value="Unassembled WGS sequence"/>
</dbReference>
<protein>
    <recommendedName>
        <fullName evidence="3">histidine kinase</fullName>
        <ecNumber evidence="3">2.7.13.3</ecNumber>
    </recommendedName>
</protein>
<evidence type="ECO:0000256" key="9">
    <source>
        <dbReference type="ARBA" id="ARBA00022840"/>
    </source>
</evidence>
<comment type="subcellular location">
    <subcellularLocation>
        <location evidence="2">Cell membrane</location>
        <topology evidence="2">Multi-pass membrane protein</topology>
    </subcellularLocation>
</comment>
<evidence type="ECO:0000256" key="11">
    <source>
        <dbReference type="SAM" id="Phobius"/>
    </source>
</evidence>
<dbReference type="EC" id="2.7.13.3" evidence="3"/>
<dbReference type="InterPro" id="IPR036890">
    <property type="entry name" value="HATPase_C_sf"/>
</dbReference>
<proteinExistence type="predicted"/>
<evidence type="ECO:0000256" key="10">
    <source>
        <dbReference type="SAM" id="MobiDB-lite"/>
    </source>
</evidence>
<sequence>MQIRWYHSLTLRLLLLFWALLFAVASSGFLLAIWYAQPETAKPLPQEVQETLSPLLSDQVTFASLTPGRLLAGNYRVAAAVTPEEGPNRLQLEPNLANTHRRELLRQLDADQPEQLRLPNGMLVGPFKLDTQRILLIRPLSEDERVDQKINSERAEQAQTMVLLFGSLAIAVLLGFWLVLPLKRLISATREIAAGADKLHLKRLPRRTDELGELARALETAAHDLKVSRDAQRRLLSDVSHELRSPLARMQVALMLSQDDDNPDATNPHLTQMSRDVERLGTIIERILSLSRLENGLVKLDPQPINTHELAKRLAADLAYVDAKYGERVLVLDADWPITATDDELLRLVIENLVRNALQYTAGIIELDCVRHDDKNFTILVRDHGDGVPEAQLAQLFEPFFRGDPLRHHKAGVGLGMALSLRAANVLGGSVSARNHPDGGLEVSVNLPIVPIDTITEDEPTETEISEQEPQESN</sequence>
<dbReference type="Pfam" id="PF00672">
    <property type="entry name" value="HAMP"/>
    <property type="match status" value="1"/>
</dbReference>
<comment type="caution">
    <text evidence="14">The sequence shown here is derived from an EMBL/GenBank/DDBJ whole genome shotgun (WGS) entry which is preliminary data.</text>
</comment>
<dbReference type="PROSITE" id="PS50885">
    <property type="entry name" value="HAMP"/>
    <property type="match status" value="1"/>
</dbReference>
<dbReference type="Gene3D" id="1.10.287.130">
    <property type="match status" value="1"/>
</dbReference>
<feature type="region of interest" description="Disordered" evidence="10">
    <location>
        <begin position="455"/>
        <end position="474"/>
    </location>
</feature>
<dbReference type="PANTHER" id="PTHR44936:SF10">
    <property type="entry name" value="SENSOR PROTEIN RSTB"/>
    <property type="match status" value="1"/>
</dbReference>
<dbReference type="SMART" id="SM00388">
    <property type="entry name" value="HisKA"/>
    <property type="match status" value="1"/>
</dbReference>
<dbReference type="GO" id="GO:0000155">
    <property type="term" value="F:phosphorelay sensor kinase activity"/>
    <property type="evidence" value="ECO:0007669"/>
    <property type="project" value="InterPro"/>
</dbReference>
<reference evidence="15" key="1">
    <citation type="journal article" date="2018" name="Front. Microbiol.">
        <title>Genome-Based Analysis Reveals the Taxonomy and Diversity of the Family Idiomarinaceae.</title>
        <authorList>
            <person name="Liu Y."/>
            <person name="Lai Q."/>
            <person name="Shao Z."/>
        </authorList>
    </citation>
    <scope>NUCLEOTIDE SEQUENCE [LARGE SCALE GENOMIC DNA]</scope>
    <source>
        <strain evidence="15">PIM1</strain>
    </source>
</reference>
<feature type="transmembrane region" description="Helical" evidence="11">
    <location>
        <begin position="161"/>
        <end position="180"/>
    </location>
</feature>
<dbReference type="CDD" id="cd06225">
    <property type="entry name" value="HAMP"/>
    <property type="match status" value="1"/>
</dbReference>
<dbReference type="PANTHER" id="PTHR44936">
    <property type="entry name" value="SENSOR PROTEIN CREC"/>
    <property type="match status" value="1"/>
</dbReference>
<evidence type="ECO:0000256" key="2">
    <source>
        <dbReference type="ARBA" id="ARBA00004651"/>
    </source>
</evidence>
<comment type="catalytic activity">
    <reaction evidence="1">
        <text>ATP + protein L-histidine = ADP + protein N-phospho-L-histidine.</text>
        <dbReference type="EC" id="2.7.13.3"/>
    </reaction>
</comment>
<evidence type="ECO:0000256" key="3">
    <source>
        <dbReference type="ARBA" id="ARBA00012438"/>
    </source>
</evidence>
<name>A0A432YDX8_9GAMM</name>
<dbReference type="GO" id="GO:0005886">
    <property type="term" value="C:plasma membrane"/>
    <property type="evidence" value="ECO:0007669"/>
    <property type="project" value="UniProtKB-SubCell"/>
</dbReference>
<evidence type="ECO:0000313" key="15">
    <source>
        <dbReference type="Proteomes" id="UP000288127"/>
    </source>
</evidence>
<evidence type="ECO:0000259" key="12">
    <source>
        <dbReference type="PROSITE" id="PS50109"/>
    </source>
</evidence>
<dbReference type="SUPFAM" id="SSF47384">
    <property type="entry name" value="Homodimeric domain of signal transducing histidine kinase"/>
    <property type="match status" value="1"/>
</dbReference>
<keyword evidence="7" id="KW-0547">Nucleotide-binding</keyword>
<dbReference type="RefSeq" id="WP_126760044.1">
    <property type="nucleotide sequence ID" value="NZ_PIPZ01000003.1"/>
</dbReference>
<organism evidence="14 15">
    <name type="scientific">Pseudidiomarina marina</name>
    <dbReference type="NCBI Taxonomy" id="502366"/>
    <lineage>
        <taxon>Bacteria</taxon>
        <taxon>Pseudomonadati</taxon>
        <taxon>Pseudomonadota</taxon>
        <taxon>Gammaproteobacteria</taxon>
        <taxon>Alteromonadales</taxon>
        <taxon>Idiomarinaceae</taxon>
        <taxon>Pseudidiomarina</taxon>
    </lineage>
</organism>
<dbReference type="InterPro" id="IPR005467">
    <property type="entry name" value="His_kinase_dom"/>
</dbReference>
<dbReference type="Pfam" id="PF02518">
    <property type="entry name" value="HATPase_c"/>
    <property type="match status" value="1"/>
</dbReference>
<feature type="domain" description="Histidine kinase" evidence="12">
    <location>
        <begin position="238"/>
        <end position="451"/>
    </location>
</feature>
<feature type="domain" description="HAMP" evidence="13">
    <location>
        <begin position="176"/>
        <end position="230"/>
    </location>
</feature>
<evidence type="ECO:0000256" key="7">
    <source>
        <dbReference type="ARBA" id="ARBA00022741"/>
    </source>
</evidence>
<keyword evidence="5" id="KW-0597">Phosphoprotein</keyword>
<dbReference type="CDD" id="cd00082">
    <property type="entry name" value="HisKA"/>
    <property type="match status" value="1"/>
</dbReference>
<dbReference type="Gene3D" id="3.30.565.10">
    <property type="entry name" value="Histidine kinase-like ATPase, C-terminal domain"/>
    <property type="match status" value="1"/>
</dbReference>
<keyword evidence="6" id="KW-0808">Transferase</keyword>
<dbReference type="InterPro" id="IPR036097">
    <property type="entry name" value="HisK_dim/P_sf"/>
</dbReference>
<dbReference type="SUPFAM" id="SSF158472">
    <property type="entry name" value="HAMP domain-like"/>
    <property type="match status" value="1"/>
</dbReference>
<evidence type="ECO:0000256" key="6">
    <source>
        <dbReference type="ARBA" id="ARBA00022679"/>
    </source>
</evidence>
<dbReference type="InterPro" id="IPR004358">
    <property type="entry name" value="Sig_transdc_His_kin-like_C"/>
</dbReference>
<evidence type="ECO:0000256" key="5">
    <source>
        <dbReference type="ARBA" id="ARBA00022553"/>
    </source>
</evidence>
<dbReference type="EMBL" id="PIPZ01000003">
    <property type="protein sequence ID" value="RUO59194.1"/>
    <property type="molecule type" value="Genomic_DNA"/>
</dbReference>
<dbReference type="AlphaFoldDB" id="A0A432YDX8"/>